<feature type="domain" description="PAC" evidence="9">
    <location>
        <begin position="633"/>
        <end position="685"/>
    </location>
</feature>
<dbReference type="SUPFAM" id="SSF47384">
    <property type="entry name" value="Homodimeric domain of signal transducing histidine kinase"/>
    <property type="match status" value="1"/>
</dbReference>
<dbReference type="SMART" id="SM00086">
    <property type="entry name" value="PAC"/>
    <property type="match status" value="4"/>
</dbReference>
<dbReference type="InterPro" id="IPR036890">
    <property type="entry name" value="HATPase_C_sf"/>
</dbReference>
<feature type="domain" description="PAS" evidence="8">
    <location>
        <begin position="435"/>
        <end position="506"/>
    </location>
</feature>
<dbReference type="PROSITE" id="PS50113">
    <property type="entry name" value="PAC"/>
    <property type="match status" value="4"/>
</dbReference>
<feature type="coiled-coil region" evidence="6">
    <location>
        <begin position="383"/>
        <end position="438"/>
    </location>
</feature>
<dbReference type="CDD" id="cd00082">
    <property type="entry name" value="HisKA"/>
    <property type="match status" value="1"/>
</dbReference>
<dbReference type="InterPro" id="IPR003594">
    <property type="entry name" value="HATPase_dom"/>
</dbReference>
<keyword evidence="4" id="KW-0808">Transferase</keyword>
<feature type="domain" description="PAC" evidence="9">
    <location>
        <begin position="511"/>
        <end position="563"/>
    </location>
</feature>
<keyword evidence="3" id="KW-0597">Phosphoprotein</keyword>
<dbReference type="PROSITE" id="PS50109">
    <property type="entry name" value="HIS_KIN"/>
    <property type="match status" value="1"/>
</dbReference>
<dbReference type="SMART" id="SM00091">
    <property type="entry name" value="PAS"/>
    <property type="match status" value="4"/>
</dbReference>
<dbReference type="InterPro" id="IPR000014">
    <property type="entry name" value="PAS"/>
</dbReference>
<accession>A0ABY7T1Q1</accession>
<comment type="catalytic activity">
    <reaction evidence="1">
        <text>ATP + protein L-histidine = ADP + protein N-phospho-L-histidine.</text>
        <dbReference type="EC" id="2.7.13.3"/>
    </reaction>
</comment>
<feature type="domain" description="Histidine kinase" evidence="7">
    <location>
        <begin position="689"/>
        <end position="905"/>
    </location>
</feature>
<dbReference type="InterPro" id="IPR013767">
    <property type="entry name" value="PAS_fold"/>
</dbReference>
<evidence type="ECO:0000259" key="8">
    <source>
        <dbReference type="PROSITE" id="PS50112"/>
    </source>
</evidence>
<dbReference type="InterPro" id="IPR013656">
    <property type="entry name" value="PAS_4"/>
</dbReference>
<evidence type="ECO:0000259" key="7">
    <source>
        <dbReference type="PROSITE" id="PS50109"/>
    </source>
</evidence>
<dbReference type="PANTHER" id="PTHR43304:SF1">
    <property type="entry name" value="PAC DOMAIN-CONTAINING PROTEIN"/>
    <property type="match status" value="1"/>
</dbReference>
<dbReference type="PANTHER" id="PTHR43304">
    <property type="entry name" value="PHYTOCHROME-LIKE PROTEIN CPH1"/>
    <property type="match status" value="1"/>
</dbReference>
<dbReference type="Pfam" id="PF00989">
    <property type="entry name" value="PAS"/>
    <property type="match status" value="1"/>
</dbReference>
<dbReference type="RefSeq" id="WP_273628466.1">
    <property type="nucleotide sequence ID" value="NZ_CP117167.1"/>
</dbReference>
<dbReference type="Pfam" id="PF02518">
    <property type="entry name" value="HATPase_c"/>
    <property type="match status" value="1"/>
</dbReference>
<feature type="domain" description="PAC" evidence="9">
    <location>
        <begin position="340"/>
        <end position="392"/>
    </location>
</feature>
<dbReference type="Gene3D" id="3.30.565.10">
    <property type="entry name" value="Histidine kinase-like ATPase, C-terminal domain"/>
    <property type="match status" value="1"/>
</dbReference>
<evidence type="ECO:0000256" key="3">
    <source>
        <dbReference type="ARBA" id="ARBA00022553"/>
    </source>
</evidence>
<organism evidence="10 11">
    <name type="scientific">Mucilaginibacter jinjuensis</name>
    <dbReference type="NCBI Taxonomy" id="1176721"/>
    <lineage>
        <taxon>Bacteria</taxon>
        <taxon>Pseudomonadati</taxon>
        <taxon>Bacteroidota</taxon>
        <taxon>Sphingobacteriia</taxon>
        <taxon>Sphingobacteriales</taxon>
        <taxon>Sphingobacteriaceae</taxon>
        <taxon>Mucilaginibacter</taxon>
    </lineage>
</organism>
<evidence type="ECO:0000256" key="5">
    <source>
        <dbReference type="ARBA" id="ARBA00022777"/>
    </source>
</evidence>
<evidence type="ECO:0000256" key="4">
    <source>
        <dbReference type="ARBA" id="ARBA00022679"/>
    </source>
</evidence>
<dbReference type="InterPro" id="IPR036097">
    <property type="entry name" value="HisK_dim/P_sf"/>
</dbReference>
<dbReference type="Pfam" id="PF00512">
    <property type="entry name" value="HisKA"/>
    <property type="match status" value="1"/>
</dbReference>
<dbReference type="CDD" id="cd00130">
    <property type="entry name" value="PAS"/>
    <property type="match status" value="4"/>
</dbReference>
<dbReference type="SUPFAM" id="SSF55874">
    <property type="entry name" value="ATPase domain of HSP90 chaperone/DNA topoisomerase II/histidine kinase"/>
    <property type="match status" value="1"/>
</dbReference>
<dbReference type="NCBIfam" id="TIGR00229">
    <property type="entry name" value="sensory_box"/>
    <property type="match status" value="4"/>
</dbReference>
<protein>
    <recommendedName>
        <fullName evidence="2">histidine kinase</fullName>
        <ecNumber evidence="2">2.7.13.3</ecNumber>
    </recommendedName>
</protein>
<proteinExistence type="predicted"/>
<dbReference type="EC" id="2.7.13.3" evidence="2"/>
<keyword evidence="6" id="KW-0175">Coiled coil</keyword>
<dbReference type="InterPro" id="IPR000700">
    <property type="entry name" value="PAS-assoc_C"/>
</dbReference>
<dbReference type="InterPro" id="IPR005467">
    <property type="entry name" value="His_kinase_dom"/>
</dbReference>
<feature type="domain" description="PAS" evidence="8">
    <location>
        <begin position="560"/>
        <end position="630"/>
    </location>
</feature>
<reference evidence="10 11" key="1">
    <citation type="submission" date="2023-02" db="EMBL/GenBank/DDBJ databases">
        <title>Genome sequence of Mucilaginibacter jinjuensis strain KACC 16571.</title>
        <authorList>
            <person name="Kim S."/>
            <person name="Heo J."/>
            <person name="Kwon S.-W."/>
        </authorList>
    </citation>
    <scope>NUCLEOTIDE SEQUENCE [LARGE SCALE GENOMIC DNA]</scope>
    <source>
        <strain evidence="10 11">KACC 16571</strain>
    </source>
</reference>
<evidence type="ECO:0000256" key="2">
    <source>
        <dbReference type="ARBA" id="ARBA00012438"/>
    </source>
</evidence>
<dbReference type="SMART" id="SM00387">
    <property type="entry name" value="HATPase_c"/>
    <property type="match status" value="1"/>
</dbReference>
<dbReference type="Pfam" id="PF08448">
    <property type="entry name" value="PAS_4"/>
    <property type="match status" value="1"/>
</dbReference>
<dbReference type="Pfam" id="PF13426">
    <property type="entry name" value="PAS_9"/>
    <property type="match status" value="1"/>
</dbReference>
<dbReference type="EMBL" id="CP117167">
    <property type="protein sequence ID" value="WCT10321.1"/>
    <property type="molecule type" value="Genomic_DNA"/>
</dbReference>
<dbReference type="InterPro" id="IPR052162">
    <property type="entry name" value="Sensor_kinase/Photoreceptor"/>
</dbReference>
<evidence type="ECO:0000259" key="9">
    <source>
        <dbReference type="PROSITE" id="PS50113"/>
    </source>
</evidence>
<feature type="domain" description="PAC" evidence="9">
    <location>
        <begin position="206"/>
        <end position="258"/>
    </location>
</feature>
<dbReference type="InterPro" id="IPR004358">
    <property type="entry name" value="Sig_transdc_His_kin-like_C"/>
</dbReference>
<evidence type="ECO:0000256" key="1">
    <source>
        <dbReference type="ARBA" id="ARBA00000085"/>
    </source>
</evidence>
<keyword evidence="11" id="KW-1185">Reference proteome</keyword>
<dbReference type="SUPFAM" id="SSF55785">
    <property type="entry name" value="PYP-like sensor domain (PAS domain)"/>
    <property type="match status" value="5"/>
</dbReference>
<evidence type="ECO:0000256" key="6">
    <source>
        <dbReference type="SAM" id="Coils"/>
    </source>
</evidence>
<dbReference type="PRINTS" id="PR00344">
    <property type="entry name" value="BCTRLSENSOR"/>
</dbReference>
<dbReference type="Gene3D" id="2.10.70.100">
    <property type="match status" value="1"/>
</dbReference>
<gene>
    <name evidence="10" type="ORF">PQO05_16420</name>
</gene>
<evidence type="ECO:0000313" key="11">
    <source>
        <dbReference type="Proteomes" id="UP001216139"/>
    </source>
</evidence>
<keyword evidence="5" id="KW-0418">Kinase</keyword>
<sequence>MKFQDNEQLNTLVQNAPIGICILDATTFKTELLNDKFIEIAGKSREEIVDRWYWEPFAEARSYFEADMSNVVKTGQAYFANEVDLMLIRHGREEKIFVTFVYAPIIDELGKVTKLAVWVMENTKQVNERRAVAADEQRLRALVTATSDVIYSLSADWEVMRELDGRGFLKNTHEPITGWRERNVHPDDIERVNAAILEAIQGKKIFQLEHQVIRADGSPGWTFSRAVPILNEQGEIMEWFGTASDITIRKEIENALRVTREQAEQQRRIYEAITSGTPDLMYVWDLDYRFTYVNSALLAMWGKTWDTAIGKGLRENGYEEWHAQMHEREIDQVRATKKPVRGEVAFPHATLGRRIYDYILIPVLNEEGEVEAVAGTTRDVTERKQWEERQAAYADELQSINEEIAASNEELATTNDELIELQRRNEAINQELENSASRLRMAITSTHLGTWEYNPQSGELYWSKECREVYGLAKDEYPTYDTFSEHIYPDDRTRVNEAIARALDPAGDGEYNLSYRIIRFDNAEVRWIKAHGNVFFDNGQAIRFIGTVLDIHELKAAEERTAKLAAIVASTDDAIISKTLESVITSWNAAAERIFGYREEEMIGESIYKLIPEEHHHEEPWILQQLTSGQRIQHFETKRRTKDGRLIDVSLTISPVRDPQGNIIGLSKIARDITEKKLDETRKNDFIGMVSHELKTPLTSLGAIIQAANTKLKNSEDNFLASAMNKANQQVKRMTTMINGFLNISRLESGKIHIDKQVFDIETLIAEVIDEASLTATTQQIRFEKRGGTEVKADRDKIGSVISNLISNAQKYSFKGTIVEVACTASNKQVIISVKDSGMGIKQEDLSKIFDRYYRVEADQTRHIAGFGIGLYLSSEIISRHNGKVWAESEPGKGSIFYFSLPLETK</sequence>
<dbReference type="Gene3D" id="3.30.450.20">
    <property type="entry name" value="PAS domain"/>
    <property type="match status" value="5"/>
</dbReference>
<dbReference type="InterPro" id="IPR035965">
    <property type="entry name" value="PAS-like_dom_sf"/>
</dbReference>
<dbReference type="InterPro" id="IPR001610">
    <property type="entry name" value="PAC"/>
</dbReference>
<dbReference type="Pfam" id="PF08447">
    <property type="entry name" value="PAS_3"/>
    <property type="match status" value="2"/>
</dbReference>
<dbReference type="PROSITE" id="PS50112">
    <property type="entry name" value="PAS"/>
    <property type="match status" value="3"/>
</dbReference>
<dbReference type="Gene3D" id="1.10.287.130">
    <property type="match status" value="1"/>
</dbReference>
<dbReference type="SMART" id="SM00388">
    <property type="entry name" value="HisKA"/>
    <property type="match status" value="1"/>
</dbReference>
<dbReference type="InterPro" id="IPR013655">
    <property type="entry name" value="PAS_fold_3"/>
</dbReference>
<feature type="domain" description="PAS" evidence="8">
    <location>
        <begin position="5"/>
        <end position="51"/>
    </location>
</feature>
<dbReference type="InterPro" id="IPR003661">
    <property type="entry name" value="HisK_dim/P_dom"/>
</dbReference>
<dbReference type="Proteomes" id="UP001216139">
    <property type="component" value="Chromosome"/>
</dbReference>
<evidence type="ECO:0000313" key="10">
    <source>
        <dbReference type="EMBL" id="WCT10321.1"/>
    </source>
</evidence>
<name>A0ABY7T1Q1_9SPHI</name>